<sequence>MIETTNTSKSPTAILKELPRDFVPSPYSVIIGRAKECKQSSGNKRLRIMATAYLPQYASAINRSVKSQVVSHIVSMVRQACGSQGGAFIKKIGKAQDGSTIWVEVSDSAAREKIGYVFRDLLSDQYRSSSKSKSMSRLRRQRAEMQKATVPEPQPLHQMADATQLQTSIAEMNKAMNAKFDFVSIPNSLMSMAKQHNDTLKSTTAATSTSIVKPDVQKSAVPGLDPTPIFFSPAVRRGSDVAWIEIMADNLQDF</sequence>
<dbReference type="Proteomes" id="UP001295423">
    <property type="component" value="Unassembled WGS sequence"/>
</dbReference>
<dbReference type="EMBL" id="CAKOGP040001858">
    <property type="protein sequence ID" value="CAJ1954130.1"/>
    <property type="molecule type" value="Genomic_DNA"/>
</dbReference>
<protein>
    <recommendedName>
        <fullName evidence="1">DUF6824 domain-containing protein</fullName>
    </recommendedName>
</protein>
<organism evidence="2 3">
    <name type="scientific">Cylindrotheca closterium</name>
    <dbReference type="NCBI Taxonomy" id="2856"/>
    <lineage>
        <taxon>Eukaryota</taxon>
        <taxon>Sar</taxon>
        <taxon>Stramenopiles</taxon>
        <taxon>Ochrophyta</taxon>
        <taxon>Bacillariophyta</taxon>
        <taxon>Bacillariophyceae</taxon>
        <taxon>Bacillariophycidae</taxon>
        <taxon>Bacillariales</taxon>
        <taxon>Bacillariaceae</taxon>
        <taxon>Cylindrotheca</taxon>
    </lineage>
</organism>
<comment type="caution">
    <text evidence="2">The sequence shown here is derived from an EMBL/GenBank/DDBJ whole genome shotgun (WGS) entry which is preliminary data.</text>
</comment>
<keyword evidence="3" id="KW-1185">Reference proteome</keyword>
<evidence type="ECO:0000313" key="2">
    <source>
        <dbReference type="EMBL" id="CAJ1954130.1"/>
    </source>
</evidence>
<reference evidence="2" key="1">
    <citation type="submission" date="2023-08" db="EMBL/GenBank/DDBJ databases">
        <authorList>
            <person name="Audoor S."/>
            <person name="Bilcke G."/>
        </authorList>
    </citation>
    <scope>NUCLEOTIDE SEQUENCE</scope>
</reference>
<dbReference type="AlphaFoldDB" id="A0AAD2FV22"/>
<accession>A0AAD2FV22</accession>
<gene>
    <name evidence="2" type="ORF">CYCCA115_LOCUS14725</name>
</gene>
<name>A0AAD2FV22_9STRA</name>
<dbReference type="InterPro" id="IPR049227">
    <property type="entry name" value="DUF6824"/>
</dbReference>
<proteinExistence type="predicted"/>
<evidence type="ECO:0000259" key="1">
    <source>
        <dbReference type="Pfam" id="PF20710"/>
    </source>
</evidence>
<feature type="domain" description="DUF6824" evidence="1">
    <location>
        <begin position="29"/>
        <end position="120"/>
    </location>
</feature>
<evidence type="ECO:0000313" key="3">
    <source>
        <dbReference type="Proteomes" id="UP001295423"/>
    </source>
</evidence>
<dbReference type="Pfam" id="PF20710">
    <property type="entry name" value="DUF6824"/>
    <property type="match status" value="1"/>
</dbReference>